<feature type="region of interest" description="Disordered" evidence="1">
    <location>
        <begin position="790"/>
        <end position="814"/>
    </location>
</feature>
<evidence type="ECO:0000256" key="1">
    <source>
        <dbReference type="SAM" id="MobiDB-lite"/>
    </source>
</evidence>
<feature type="region of interest" description="Disordered" evidence="1">
    <location>
        <begin position="856"/>
        <end position="877"/>
    </location>
</feature>
<proteinExistence type="predicted"/>
<gene>
    <name evidence="3" type="ORF">RSOL_220230</name>
</gene>
<keyword evidence="2" id="KW-1133">Transmembrane helix</keyword>
<dbReference type="EMBL" id="JATN01000322">
    <property type="protein sequence ID" value="EUC57403.1"/>
    <property type="molecule type" value="Genomic_DNA"/>
</dbReference>
<evidence type="ECO:0000313" key="4">
    <source>
        <dbReference type="Proteomes" id="UP000030108"/>
    </source>
</evidence>
<evidence type="ECO:0000313" key="3">
    <source>
        <dbReference type="EMBL" id="EUC57403.1"/>
    </source>
</evidence>
<organism evidence="3 4">
    <name type="scientific">Rhizoctonia solani AG-3 Rhs1AP</name>
    <dbReference type="NCBI Taxonomy" id="1086054"/>
    <lineage>
        <taxon>Eukaryota</taxon>
        <taxon>Fungi</taxon>
        <taxon>Dikarya</taxon>
        <taxon>Basidiomycota</taxon>
        <taxon>Agaricomycotina</taxon>
        <taxon>Agaricomycetes</taxon>
        <taxon>Cantharellales</taxon>
        <taxon>Ceratobasidiaceae</taxon>
        <taxon>Rhizoctonia</taxon>
    </lineage>
</organism>
<keyword evidence="2 3" id="KW-0812">Transmembrane</keyword>
<reference evidence="4" key="1">
    <citation type="journal article" date="2014" name="Genome Announc.">
        <title>Draft genome sequence of the plant-pathogenic soil fungus Rhizoctonia solani anastomosis group 3 strain Rhs1AP.</title>
        <authorList>
            <person name="Cubeta M.A."/>
            <person name="Thomas E."/>
            <person name="Dean R.A."/>
            <person name="Jabaji S."/>
            <person name="Neate S.M."/>
            <person name="Tavantzis S."/>
            <person name="Toda T."/>
            <person name="Vilgalys R."/>
            <person name="Bharathan N."/>
            <person name="Fedorova-Abrams N."/>
            <person name="Pakala S.B."/>
            <person name="Pakala S.M."/>
            <person name="Zafar N."/>
            <person name="Joardar V."/>
            <person name="Losada L."/>
            <person name="Nierman W.C."/>
        </authorList>
    </citation>
    <scope>NUCLEOTIDE SEQUENCE [LARGE SCALE GENOMIC DNA]</scope>
    <source>
        <strain evidence="4">AG-3</strain>
    </source>
</reference>
<feature type="non-terminal residue" evidence="3">
    <location>
        <position position="1204"/>
    </location>
</feature>
<accession>X8J4Z2</accession>
<protein>
    <submittedName>
        <fullName evidence="3">Transmembrane protein, putative</fullName>
    </submittedName>
</protein>
<dbReference type="AlphaFoldDB" id="X8J4Z2"/>
<feature type="transmembrane region" description="Helical" evidence="2">
    <location>
        <begin position="823"/>
        <end position="851"/>
    </location>
</feature>
<dbReference type="Proteomes" id="UP000030108">
    <property type="component" value="Unassembled WGS sequence"/>
</dbReference>
<dbReference type="OrthoDB" id="3246270at2759"/>
<feature type="compositionally biased region" description="Basic and acidic residues" evidence="1">
    <location>
        <begin position="385"/>
        <end position="394"/>
    </location>
</feature>
<feature type="region of interest" description="Disordered" evidence="1">
    <location>
        <begin position="381"/>
        <end position="404"/>
    </location>
</feature>
<evidence type="ECO:0000256" key="2">
    <source>
        <dbReference type="SAM" id="Phobius"/>
    </source>
</evidence>
<comment type="caution">
    <text evidence="3">The sequence shown here is derived from an EMBL/GenBank/DDBJ whole genome shotgun (WGS) entry which is preliminary data.</text>
</comment>
<keyword evidence="2" id="KW-0472">Membrane</keyword>
<sequence length="1204" mass="131941">MTGGIALQNLSDELTFGKLVELVGGGAKLIDVPIMGDEDLASMRLDHAQLEVVRSDSKLSVSGLEIALSWGAKDIGQMKTFGNRLSIGMYEGSSEIPFTSMAGPGTSDLGKTCANLECSTIKTDGDPERVVVLSGSIINPLGAVDPAGLIDTWAGSSSPGLNSLWEQALPGNVNKSFQLQECTHNPLTSDPKWGFAFALDVRNFRFADLVSDHQLATRIDQVFHINQVSVLAFSNPGNMGLSRIYELLRNVSVSRLLPSESSFLPNDLDETTFDQRITKIQTGDASSNEKPDVVHKAGLAILARFSFSSAKPGSLADNLNAVAQSKLPDVDLMGYFGKITQAQPADGQPAKDQSVETLELGTLFKLSNIILRIEYNFGSTSDTPSGDKVDKPDDGALPSPTAKPSRLSLTDLSLNGRLTLGSLEADVFVVFESLQPGALMFTAPQEWSISDVFNKIFGGNFPNTLLDIKFSNFIMYYAWKDLKKPSESKDIKLRAESFKKGFHAESDVNLFGIPFSLSIHIHREDKDTQGIEIAGETAPVNVLGLTLHGAKDINKGPEFKFYTAPIKKCSMLTGVALFKQDLGTIDVEYKSDKSRFLGTVGLPESVPILSGVKVNFELAKKGGKNVLRIVGIPAAFKDLLNIDEIFQKVRDLNQDTCGVFVNNLKEFVKTTFHVNLEVPEDHKGLSPETGDEGASELRLYLNPSVEVKIATHSVDTIVFGQIEISVPVPKEFTLDAFANSFWKVLNESVPRILDALLDPRWDNVEKLAKVLTIVAAEKAIADAARKLMCRNNNNEPEDPEDPSQPEEQKPVKETGGGGGLGGLLWIIGGIAAVIIGTGIVLGILGTIYYWLQSRERDEPPNKPADAPPEPPRREDPISKLLRAAVEPEDKFTRWKHCESFSHALEAARDCALNYYTAIRIYEQILGPNGVPTKLGNKAYKFYCHKLEELKYELFTMDTQFGEKWLEIHDGIALTPHPTLDGLMLDVSWTAPGSEDLVGAVVTVTTNGVEQNPTKVVEAKQRMDLVQVPFSEAKSTVTVQVKAFCAIQGNKSDDWGIGDESDYAFFSFGKPVNVTIEIEKIDVPGGRPIYLTRLDADTRPRHQPPFTEVDYFGPLVGQKQHPVLVTGSLTWWPIRYGSSPNELTLLGYDATLRFRRDLILSDVPPGSIKKIRIAIEQMCVEVYDTNENKLATFGLSLFPMAREAD</sequence>
<feature type="compositionally biased region" description="Acidic residues" evidence="1">
    <location>
        <begin position="795"/>
        <end position="804"/>
    </location>
</feature>
<name>X8J4Z2_9AGAM</name>